<reference evidence="2 3" key="1">
    <citation type="submission" date="2016-12" db="EMBL/GenBank/DDBJ databases">
        <authorList>
            <person name="Song W.-J."/>
            <person name="Kurnit D.M."/>
        </authorList>
    </citation>
    <scope>NUCLEOTIDE SEQUENCE [LARGE SCALE GENOMIC DNA]</scope>
    <source>
        <strain evidence="2 3">STM7296</strain>
    </source>
</reference>
<feature type="region of interest" description="Disordered" evidence="1">
    <location>
        <begin position="1"/>
        <end position="27"/>
    </location>
</feature>
<protein>
    <submittedName>
        <fullName evidence="2">Uncharacterized protein</fullName>
    </submittedName>
</protein>
<gene>
    <name evidence="2" type="ORF">BN2475_120139</name>
</gene>
<dbReference type="EMBL" id="CYGX02000012">
    <property type="protein sequence ID" value="SIT37649.1"/>
    <property type="molecule type" value="Genomic_DNA"/>
</dbReference>
<keyword evidence="3" id="KW-1185">Reference proteome</keyword>
<dbReference type="AlphaFoldDB" id="A0A1N7RRG3"/>
<organism evidence="2 3">
    <name type="scientific">Paraburkholderia ribeironis</name>
    <dbReference type="NCBI Taxonomy" id="1247936"/>
    <lineage>
        <taxon>Bacteria</taxon>
        <taxon>Pseudomonadati</taxon>
        <taxon>Pseudomonadota</taxon>
        <taxon>Betaproteobacteria</taxon>
        <taxon>Burkholderiales</taxon>
        <taxon>Burkholderiaceae</taxon>
        <taxon>Paraburkholderia</taxon>
    </lineage>
</organism>
<evidence type="ECO:0000313" key="3">
    <source>
        <dbReference type="Proteomes" id="UP000187012"/>
    </source>
</evidence>
<proteinExistence type="predicted"/>
<accession>A0A1N7RRG3</accession>
<evidence type="ECO:0000313" key="2">
    <source>
        <dbReference type="EMBL" id="SIT37649.1"/>
    </source>
</evidence>
<sequence length="100" mass="11074">MRGAGMENRVARRDHAENVGEGNQRADMKQVEFHKLAKSWRSAVFREAGAGAYLSGGATRSATASDGIALQTRLENAFKRNPRDPCRCPPRAPRHQASRR</sequence>
<name>A0A1N7RRG3_9BURK</name>
<feature type="region of interest" description="Disordered" evidence="1">
    <location>
        <begin position="78"/>
        <end position="100"/>
    </location>
</feature>
<feature type="compositionally biased region" description="Basic and acidic residues" evidence="1">
    <location>
        <begin position="9"/>
        <end position="27"/>
    </location>
</feature>
<dbReference type="Proteomes" id="UP000187012">
    <property type="component" value="Unassembled WGS sequence"/>
</dbReference>
<evidence type="ECO:0000256" key="1">
    <source>
        <dbReference type="SAM" id="MobiDB-lite"/>
    </source>
</evidence>